<feature type="repeat" description="WD" evidence="3">
    <location>
        <begin position="87"/>
        <end position="130"/>
    </location>
</feature>
<organism evidence="4 5">
    <name type="scientific">Reticulomyxa filosa</name>
    <dbReference type="NCBI Taxonomy" id="46433"/>
    <lineage>
        <taxon>Eukaryota</taxon>
        <taxon>Sar</taxon>
        <taxon>Rhizaria</taxon>
        <taxon>Retaria</taxon>
        <taxon>Foraminifera</taxon>
        <taxon>Monothalamids</taxon>
        <taxon>Reticulomyxidae</taxon>
        <taxon>Reticulomyxa</taxon>
    </lineage>
</organism>
<evidence type="ECO:0000256" key="2">
    <source>
        <dbReference type="ARBA" id="ARBA00022737"/>
    </source>
</evidence>
<feature type="repeat" description="WD" evidence="3">
    <location>
        <begin position="179"/>
        <end position="222"/>
    </location>
</feature>
<keyword evidence="2" id="KW-0677">Repeat</keyword>
<keyword evidence="1 3" id="KW-0853">WD repeat</keyword>
<dbReference type="InterPro" id="IPR020472">
    <property type="entry name" value="WD40_PAC1"/>
</dbReference>
<feature type="repeat" description="WD" evidence="3">
    <location>
        <begin position="327"/>
        <end position="378"/>
    </location>
</feature>
<dbReference type="PROSITE" id="PS00678">
    <property type="entry name" value="WD_REPEATS_1"/>
    <property type="match status" value="5"/>
</dbReference>
<accession>X6PAY7</accession>
<dbReference type="GO" id="GO:0005634">
    <property type="term" value="C:nucleus"/>
    <property type="evidence" value="ECO:0007669"/>
    <property type="project" value="TreeGrafter"/>
</dbReference>
<dbReference type="Proteomes" id="UP000023152">
    <property type="component" value="Unassembled WGS sequence"/>
</dbReference>
<dbReference type="InterPro" id="IPR001680">
    <property type="entry name" value="WD40_rpt"/>
</dbReference>
<dbReference type="EMBL" id="ASPP01001825">
    <property type="protein sequence ID" value="ETO35234.1"/>
    <property type="molecule type" value="Genomic_DNA"/>
</dbReference>
<feature type="repeat" description="WD" evidence="3">
    <location>
        <begin position="283"/>
        <end position="326"/>
    </location>
</feature>
<reference evidence="4 5" key="1">
    <citation type="journal article" date="2013" name="Curr. Biol.">
        <title>The Genome of the Foraminiferan Reticulomyxa filosa.</title>
        <authorList>
            <person name="Glockner G."/>
            <person name="Hulsmann N."/>
            <person name="Schleicher M."/>
            <person name="Noegel A.A."/>
            <person name="Eichinger L."/>
            <person name="Gallinger C."/>
            <person name="Pawlowski J."/>
            <person name="Sierra R."/>
            <person name="Euteneuer U."/>
            <person name="Pillet L."/>
            <person name="Moustafa A."/>
            <person name="Platzer M."/>
            <person name="Groth M."/>
            <person name="Szafranski K."/>
            <person name="Schliwa M."/>
        </authorList>
    </citation>
    <scope>NUCLEOTIDE SEQUENCE [LARGE SCALE GENOMIC DNA]</scope>
</reference>
<sequence>MNTLLDEKQTSMQLALLKEEEVQIIIQYWIRIFNITLGWIDNFDKIVVNYVMLFVFLFNSMTNKCSNIYLFVIGNHYLHIRFLLKTFNGHNHCVLSIDYSTFDDGQFICSGSLDDTVRVWDAETTKQIQSFNGHSDYVTCVKFSSFHYYNHHFNVICSSSADKTIRFWDFKDNQQLQIFNGHTGRVSEIVLSPFSSGRYLCSGSEDKTIRLWDVKTSKSLHVFGEHSSICCLDISPLQSNNDNGNKSNTIGVIGGNGYTICSGLSDYTVCAWDIETTKKLTTYYGHENYVRSIKYGPGELRNTILSGSYDKSVRLWDIRTGHQIGEFSGHTSYVFSVEYSPFVVNSNEISGISNVICSGSWDDTIRFWDIRSNRQLYVIKGDDGAIYKKLVIVLIYVTVHEKVLFMFGESNVIFSTSKTCMIDLILFEKINKAIFSPINKRKYFKIFILIRNLFLAFLNVAILL</sequence>
<dbReference type="InterPro" id="IPR015943">
    <property type="entry name" value="WD40/YVTN_repeat-like_dom_sf"/>
</dbReference>
<dbReference type="AlphaFoldDB" id="X6PAY7"/>
<evidence type="ECO:0000256" key="3">
    <source>
        <dbReference type="PROSITE-ProRule" id="PRU00221"/>
    </source>
</evidence>
<comment type="caution">
    <text evidence="4">The sequence shown here is derived from an EMBL/GenBank/DDBJ whole genome shotgun (WGS) entry which is preliminary data.</text>
</comment>
<dbReference type="InterPro" id="IPR036322">
    <property type="entry name" value="WD40_repeat_dom_sf"/>
</dbReference>
<dbReference type="PANTHER" id="PTHR22847">
    <property type="entry name" value="WD40 REPEAT PROTEIN"/>
    <property type="match status" value="1"/>
</dbReference>
<dbReference type="CDD" id="cd00200">
    <property type="entry name" value="WD40"/>
    <property type="match status" value="1"/>
</dbReference>
<gene>
    <name evidence="4" type="ORF">RFI_01829</name>
</gene>
<dbReference type="GO" id="GO:1990234">
    <property type="term" value="C:transferase complex"/>
    <property type="evidence" value="ECO:0007669"/>
    <property type="project" value="UniProtKB-ARBA"/>
</dbReference>
<dbReference type="SUPFAM" id="SSF50978">
    <property type="entry name" value="WD40 repeat-like"/>
    <property type="match status" value="1"/>
</dbReference>
<dbReference type="Gene3D" id="2.130.10.10">
    <property type="entry name" value="YVTN repeat-like/Quinoprotein amine dehydrogenase"/>
    <property type="match status" value="3"/>
</dbReference>
<keyword evidence="5" id="KW-1185">Reference proteome</keyword>
<evidence type="ECO:0000256" key="1">
    <source>
        <dbReference type="ARBA" id="ARBA00022574"/>
    </source>
</evidence>
<dbReference type="PROSITE" id="PS50294">
    <property type="entry name" value="WD_REPEATS_REGION"/>
    <property type="match status" value="5"/>
</dbReference>
<dbReference type="PRINTS" id="PR00320">
    <property type="entry name" value="GPROTEINBRPT"/>
</dbReference>
<evidence type="ECO:0000313" key="4">
    <source>
        <dbReference type="EMBL" id="ETO35234.1"/>
    </source>
</evidence>
<dbReference type="Pfam" id="PF00400">
    <property type="entry name" value="WD40"/>
    <property type="match status" value="5"/>
</dbReference>
<proteinExistence type="predicted"/>
<dbReference type="PANTHER" id="PTHR22847:SF637">
    <property type="entry name" value="WD REPEAT DOMAIN 5B"/>
    <property type="match status" value="1"/>
</dbReference>
<evidence type="ECO:0000313" key="5">
    <source>
        <dbReference type="Proteomes" id="UP000023152"/>
    </source>
</evidence>
<protein>
    <submittedName>
        <fullName evidence="4">WD-40 repeat protein</fullName>
    </submittedName>
</protein>
<dbReference type="PROSITE" id="PS50082">
    <property type="entry name" value="WD_REPEATS_2"/>
    <property type="match status" value="5"/>
</dbReference>
<name>X6PAY7_RETFI</name>
<dbReference type="SMART" id="SM00320">
    <property type="entry name" value="WD40"/>
    <property type="match status" value="6"/>
</dbReference>
<dbReference type="InterPro" id="IPR019775">
    <property type="entry name" value="WD40_repeat_CS"/>
</dbReference>
<feature type="repeat" description="WD" evidence="3">
    <location>
        <begin position="131"/>
        <end position="178"/>
    </location>
</feature>